<dbReference type="GO" id="GO:0008270">
    <property type="term" value="F:zinc ion binding"/>
    <property type="evidence" value="ECO:0007669"/>
    <property type="project" value="UniProtKB-KW"/>
</dbReference>
<dbReference type="InterPro" id="IPR001878">
    <property type="entry name" value="Znf_CCHC"/>
</dbReference>
<feature type="compositionally biased region" description="Basic and acidic residues" evidence="2">
    <location>
        <begin position="328"/>
        <end position="337"/>
    </location>
</feature>
<organism evidence="4 5">
    <name type="scientific">Castilleja foliolosa</name>
    <dbReference type="NCBI Taxonomy" id="1961234"/>
    <lineage>
        <taxon>Eukaryota</taxon>
        <taxon>Viridiplantae</taxon>
        <taxon>Streptophyta</taxon>
        <taxon>Embryophyta</taxon>
        <taxon>Tracheophyta</taxon>
        <taxon>Spermatophyta</taxon>
        <taxon>Magnoliopsida</taxon>
        <taxon>eudicotyledons</taxon>
        <taxon>Gunneridae</taxon>
        <taxon>Pentapetalae</taxon>
        <taxon>asterids</taxon>
        <taxon>lamiids</taxon>
        <taxon>Lamiales</taxon>
        <taxon>Orobanchaceae</taxon>
        <taxon>Pedicularideae</taxon>
        <taxon>Castillejinae</taxon>
        <taxon>Castilleja</taxon>
    </lineage>
</organism>
<gene>
    <name evidence="4" type="ORF">CASFOL_010586</name>
</gene>
<dbReference type="InterPro" id="IPR005162">
    <property type="entry name" value="Retrotrans_gag_dom"/>
</dbReference>
<dbReference type="EMBL" id="JAVIJP010000013">
    <property type="protein sequence ID" value="KAL3645406.1"/>
    <property type="molecule type" value="Genomic_DNA"/>
</dbReference>
<comment type="caution">
    <text evidence="4">The sequence shown here is derived from an EMBL/GenBank/DDBJ whole genome shotgun (WGS) entry which is preliminary data.</text>
</comment>
<protein>
    <recommendedName>
        <fullName evidence="3">CCHC-type domain-containing protein</fullName>
    </recommendedName>
</protein>
<evidence type="ECO:0000259" key="3">
    <source>
        <dbReference type="PROSITE" id="PS50158"/>
    </source>
</evidence>
<evidence type="ECO:0000256" key="1">
    <source>
        <dbReference type="PROSITE-ProRule" id="PRU00047"/>
    </source>
</evidence>
<dbReference type="PANTHER" id="PTHR34482:SF36">
    <property type="entry name" value="RETROTRANSPOSON GAG DOMAIN-CONTAINING PROTEIN"/>
    <property type="match status" value="1"/>
</dbReference>
<accession>A0ABD3DUJ3</accession>
<dbReference type="AlphaFoldDB" id="A0ABD3DUJ3"/>
<reference evidence="5" key="1">
    <citation type="journal article" date="2024" name="IScience">
        <title>Strigolactones Initiate the Formation of Haustorium-like Structures in Castilleja.</title>
        <authorList>
            <person name="Buerger M."/>
            <person name="Peterson D."/>
            <person name="Chory J."/>
        </authorList>
    </citation>
    <scope>NUCLEOTIDE SEQUENCE [LARGE SCALE GENOMIC DNA]</scope>
</reference>
<keyword evidence="5" id="KW-1185">Reference proteome</keyword>
<feature type="domain" description="CCHC-type" evidence="3">
    <location>
        <begin position="282"/>
        <end position="298"/>
    </location>
</feature>
<keyword evidence="1" id="KW-0479">Metal-binding</keyword>
<dbReference type="PROSITE" id="PS50158">
    <property type="entry name" value="ZF_CCHC"/>
    <property type="match status" value="1"/>
</dbReference>
<keyword evidence="1" id="KW-0862">Zinc</keyword>
<dbReference type="PANTHER" id="PTHR34482">
    <property type="entry name" value="DNA DAMAGE-INDUCIBLE PROTEIN 1-LIKE"/>
    <property type="match status" value="1"/>
</dbReference>
<feature type="region of interest" description="Disordered" evidence="2">
    <location>
        <begin position="297"/>
        <end position="337"/>
    </location>
</feature>
<evidence type="ECO:0000256" key="2">
    <source>
        <dbReference type="SAM" id="MobiDB-lite"/>
    </source>
</evidence>
<keyword evidence="1" id="KW-0863">Zinc-finger</keyword>
<sequence length="337" mass="37915">MSTGMAVPGNGNNIGMNDNNGMERMFANFLQNLQNNAGGIGNSNGRVAEQFRQYHPPSFNGRDGPAAVEEWFRALERIFRMIECNDAQKIACASYQLVEDAGHWWEGVIRNQTEEEERAFTWLDFKTAMNDKYYPQSYADQKESEFLHLKQGGMSVTDYERKFNELSRFAPHLVSTDAKKSTRFKKSLRPNLGGILAAQGTLPYTELVKRAEDVEATIGGFEGGSKSVVMPEKRKWNEDNYGNNYKQARVGGDDQYAKGNNKPRCRDCGKHHFGACIKGHGKCYRCHLPGHNANNCPRSNQKFGAPQGQGQRGNGQRQGGNARMYAMTRDDAERDME</sequence>
<proteinExistence type="predicted"/>
<name>A0ABD3DUJ3_9LAMI</name>
<evidence type="ECO:0000313" key="4">
    <source>
        <dbReference type="EMBL" id="KAL3645406.1"/>
    </source>
</evidence>
<dbReference type="Pfam" id="PF03732">
    <property type="entry name" value="Retrotrans_gag"/>
    <property type="match status" value="1"/>
</dbReference>
<dbReference type="Proteomes" id="UP001632038">
    <property type="component" value="Unassembled WGS sequence"/>
</dbReference>
<evidence type="ECO:0000313" key="5">
    <source>
        <dbReference type="Proteomes" id="UP001632038"/>
    </source>
</evidence>